<proteinExistence type="predicted"/>
<reference evidence="2" key="2">
    <citation type="submission" date="2011-03" db="EMBL/GenBank/DDBJ databases">
        <title>Annotation of Magnaporthe poae ATCC 64411.</title>
        <authorList>
            <person name="Ma L.-J."/>
            <person name="Dead R."/>
            <person name="Young S.K."/>
            <person name="Zeng Q."/>
            <person name="Gargeya S."/>
            <person name="Fitzgerald M."/>
            <person name="Haas B."/>
            <person name="Abouelleil A."/>
            <person name="Alvarado L."/>
            <person name="Arachchi H.M."/>
            <person name="Berlin A."/>
            <person name="Brown A."/>
            <person name="Chapman S.B."/>
            <person name="Chen Z."/>
            <person name="Dunbar C."/>
            <person name="Freedman E."/>
            <person name="Gearin G."/>
            <person name="Gellesch M."/>
            <person name="Goldberg J."/>
            <person name="Griggs A."/>
            <person name="Gujja S."/>
            <person name="Heiman D."/>
            <person name="Howarth C."/>
            <person name="Larson L."/>
            <person name="Lui A."/>
            <person name="MacDonald P.J.P."/>
            <person name="Mehta T."/>
            <person name="Montmayeur A."/>
            <person name="Murphy C."/>
            <person name="Neiman D."/>
            <person name="Pearson M."/>
            <person name="Priest M."/>
            <person name="Roberts A."/>
            <person name="Saif S."/>
            <person name="Shea T."/>
            <person name="Shenoy N."/>
            <person name="Sisk P."/>
            <person name="Stolte C."/>
            <person name="Sykes S."/>
            <person name="Yandava C."/>
            <person name="Wortman J."/>
            <person name="Nusbaum C."/>
            <person name="Birren B."/>
        </authorList>
    </citation>
    <scope>NUCLEOTIDE SEQUENCE</scope>
    <source>
        <strain evidence="2">ATCC 64411</strain>
    </source>
</reference>
<dbReference type="GO" id="GO:0016740">
    <property type="term" value="F:transferase activity"/>
    <property type="evidence" value="ECO:0007669"/>
    <property type="project" value="UniProtKB-KW"/>
</dbReference>
<feature type="non-terminal residue" evidence="2">
    <location>
        <position position="228"/>
    </location>
</feature>
<feature type="compositionally biased region" description="Polar residues" evidence="1">
    <location>
        <begin position="99"/>
        <end position="113"/>
    </location>
</feature>
<sequence>MPGPRSLLPGVGVIDNVCWRCCRRRLPAGQRFLAPLSTTARPRSAAGGAAPSATAQSPRVKGAYFLSNTLLDRFGGIQFGTTARNLGAGAVTSRPPAKPTSSSTFSPPLQSPGSDEPPSTAADPTHDVLPHRRRQAARRAANLSIPATHGPDRPSATLDKPLPPDASSILAEAAAKQPADSLRRKLSALLSLSKPRLTFLVVLTAMAPYALYPVPAFLSPGAAEASLP</sequence>
<evidence type="ECO:0000313" key="2">
    <source>
        <dbReference type="EMBL" id="KLU83920.1"/>
    </source>
</evidence>
<keyword evidence="2" id="KW-0808">Transferase</keyword>
<dbReference type="OrthoDB" id="5211at2759"/>
<dbReference type="VEuPathDB" id="FungiDB:MAPG_02969"/>
<feature type="region of interest" description="Disordered" evidence="1">
    <location>
        <begin position="88"/>
        <end position="165"/>
    </location>
</feature>
<dbReference type="EMBL" id="GL876967">
    <property type="protein sequence ID" value="KLU83920.1"/>
    <property type="molecule type" value="Genomic_DNA"/>
</dbReference>
<organism evidence="2">
    <name type="scientific">Magnaporthiopsis poae (strain ATCC 64411 / 73-15)</name>
    <name type="common">Kentucky bluegrass fungus</name>
    <name type="synonym">Magnaporthe poae</name>
    <dbReference type="NCBI Taxonomy" id="644358"/>
    <lineage>
        <taxon>Eukaryota</taxon>
        <taxon>Fungi</taxon>
        <taxon>Dikarya</taxon>
        <taxon>Ascomycota</taxon>
        <taxon>Pezizomycotina</taxon>
        <taxon>Sordariomycetes</taxon>
        <taxon>Sordariomycetidae</taxon>
        <taxon>Magnaporthales</taxon>
        <taxon>Magnaporthaceae</taxon>
        <taxon>Magnaporthiopsis</taxon>
    </lineage>
</organism>
<gene>
    <name evidence="2" type="ORF">MAPG_02969</name>
</gene>
<dbReference type="AlphaFoldDB" id="A0A0H2TIP9"/>
<protein>
    <submittedName>
        <fullName evidence="2">Protoheme IX farnesyltransferase</fullName>
    </submittedName>
</protein>
<accession>A0A0H2TIP9</accession>
<evidence type="ECO:0000256" key="1">
    <source>
        <dbReference type="SAM" id="MobiDB-lite"/>
    </source>
</evidence>
<name>A0A0H2TIP9_MAGP6</name>
<reference evidence="2" key="1">
    <citation type="submission" date="2010-05" db="EMBL/GenBank/DDBJ databases">
        <title>The Genome Sequence of Magnaporthe poae strain ATCC 64411.</title>
        <authorList>
            <consortium name="The Broad Institute Genome Sequencing Platform"/>
            <consortium name="Broad Institute Genome Sequencing Center for Infectious Disease"/>
            <person name="Ma L.-J."/>
            <person name="Dead R."/>
            <person name="Young S."/>
            <person name="Zeng Q."/>
            <person name="Koehrsen M."/>
            <person name="Alvarado L."/>
            <person name="Berlin A."/>
            <person name="Chapman S.B."/>
            <person name="Chen Z."/>
            <person name="Freedman E."/>
            <person name="Gellesch M."/>
            <person name="Goldberg J."/>
            <person name="Griggs A."/>
            <person name="Gujja S."/>
            <person name="Heilman E.R."/>
            <person name="Heiman D."/>
            <person name="Hepburn T."/>
            <person name="Howarth C."/>
            <person name="Jen D."/>
            <person name="Larson L."/>
            <person name="Mehta T."/>
            <person name="Neiman D."/>
            <person name="Pearson M."/>
            <person name="Roberts A."/>
            <person name="Saif S."/>
            <person name="Shea T."/>
            <person name="Shenoy N."/>
            <person name="Sisk P."/>
            <person name="Stolte C."/>
            <person name="Sykes S."/>
            <person name="Walk T."/>
            <person name="White J."/>
            <person name="Yandava C."/>
            <person name="Haas B."/>
            <person name="Nusbaum C."/>
            <person name="Birren B."/>
        </authorList>
    </citation>
    <scope>NUCLEOTIDE SEQUENCE</scope>
    <source>
        <strain evidence="2">ATCC 64411</strain>
    </source>
</reference>